<proteinExistence type="predicted"/>
<keyword evidence="2" id="KW-1185">Reference proteome</keyword>
<reference evidence="1" key="1">
    <citation type="submission" date="2023-04" db="EMBL/GenBank/DDBJ databases">
        <title>Ambrosiozyma monospora NBRC 10751.</title>
        <authorList>
            <person name="Ichikawa N."/>
            <person name="Sato H."/>
            <person name="Tonouchi N."/>
        </authorList>
    </citation>
    <scope>NUCLEOTIDE SEQUENCE</scope>
    <source>
        <strain evidence="1">NBRC 10751</strain>
    </source>
</reference>
<organism evidence="1 2">
    <name type="scientific">Ambrosiozyma monospora</name>
    <name type="common">Yeast</name>
    <name type="synonym">Endomycopsis monosporus</name>
    <dbReference type="NCBI Taxonomy" id="43982"/>
    <lineage>
        <taxon>Eukaryota</taxon>
        <taxon>Fungi</taxon>
        <taxon>Dikarya</taxon>
        <taxon>Ascomycota</taxon>
        <taxon>Saccharomycotina</taxon>
        <taxon>Pichiomycetes</taxon>
        <taxon>Pichiales</taxon>
        <taxon>Pichiaceae</taxon>
        <taxon>Ambrosiozyma</taxon>
    </lineage>
</organism>
<sequence length="569" mass="65110">MTNWNPLTAIWNFVKLDDPSTFRTEYIDQTIDRERKPKKQPTKWSKWNVFEALNWYPSHYSKYEKWFLFKFDIFIFFFFAASFYTKYLDQANISTAYVAGMKEELNLNGNELNYFNTCYTVGFAVFQIPISILITRPEYSRYLMVVCEFIWGALTLCNAFAHKAEHVYVIRFFVGVAEACSFPATYVVLSSYLTDEELFKRAGWYGAFSAAGSASSGSLQTRTFKSLDGVNGLSGWRWQFIIDAVITFGIALYGFLFYPGIPSTAKSFGFVFSEDDLTFARKRLEGKISFPKKFTWKSIKETFMTWQIYACTFLWIWHHQTFYDSTTKLYLKSRKDIYSSSEITNMITYLGIVAILPAGVFPPLANFYGKIPIAILGMICALYSGIVLLIWVPENNELMLSAFAISLGFRYGMAQTYYSWIAALCKDNTEKKAIVLSVSNCLAYVTNAWLIPVQWDMKYSPKFSTGYKVNLGIICIDIVAFAIVYVLDKYDLVLCPKYAGNRHTTADGKLIHDPDQTHHILGADYVDETGSKRSNISDRESSSESDLENLKRSDVKVNAMTSINEKSSL</sequence>
<evidence type="ECO:0000313" key="2">
    <source>
        <dbReference type="Proteomes" id="UP001165064"/>
    </source>
</evidence>
<dbReference type="Proteomes" id="UP001165064">
    <property type="component" value="Unassembled WGS sequence"/>
</dbReference>
<protein>
    <submittedName>
        <fullName evidence="1">Unnamed protein product</fullName>
    </submittedName>
</protein>
<accession>A0ACB5T7T4</accession>
<comment type="caution">
    <text evidence="1">The sequence shown here is derived from an EMBL/GenBank/DDBJ whole genome shotgun (WGS) entry which is preliminary data.</text>
</comment>
<evidence type="ECO:0000313" key="1">
    <source>
        <dbReference type="EMBL" id="GME83002.1"/>
    </source>
</evidence>
<dbReference type="EMBL" id="BSXS01004448">
    <property type="protein sequence ID" value="GME83002.1"/>
    <property type="molecule type" value="Genomic_DNA"/>
</dbReference>
<gene>
    <name evidence="1" type="ORF">Amon02_000589100</name>
</gene>
<name>A0ACB5T7T4_AMBMO</name>